<dbReference type="Proteomes" id="UP000076874">
    <property type="component" value="Unassembled WGS sequence"/>
</dbReference>
<feature type="compositionally biased region" description="Gly residues" evidence="5">
    <location>
        <begin position="740"/>
        <end position="750"/>
    </location>
</feature>
<feature type="region of interest" description="Disordered" evidence="5">
    <location>
        <begin position="734"/>
        <end position="759"/>
    </location>
</feature>
<organism evidence="6 7">
    <name type="scientific">Niveomyces insectorum RCEF 264</name>
    <dbReference type="NCBI Taxonomy" id="1081102"/>
    <lineage>
        <taxon>Eukaryota</taxon>
        <taxon>Fungi</taxon>
        <taxon>Dikarya</taxon>
        <taxon>Ascomycota</taxon>
        <taxon>Pezizomycotina</taxon>
        <taxon>Sordariomycetes</taxon>
        <taxon>Hypocreomycetidae</taxon>
        <taxon>Hypocreales</taxon>
        <taxon>Cordycipitaceae</taxon>
        <taxon>Niveomyces</taxon>
    </lineage>
</organism>
<accession>A0A167UZL3</accession>
<evidence type="ECO:0000256" key="3">
    <source>
        <dbReference type="ARBA" id="ARBA00023277"/>
    </source>
</evidence>
<dbReference type="Pfam" id="PF05691">
    <property type="entry name" value="Raffinose_syn"/>
    <property type="match status" value="1"/>
</dbReference>
<gene>
    <name evidence="6" type="ORF">SPI_04923</name>
</gene>
<keyword evidence="3" id="KW-0119">Carbohydrate metabolism</keyword>
<dbReference type="AlphaFoldDB" id="A0A167UZL3"/>
<comment type="caution">
    <text evidence="6">The sequence shown here is derived from an EMBL/GenBank/DDBJ whole genome shotgun (WGS) entry which is preliminary data.</text>
</comment>
<dbReference type="PANTHER" id="PTHR31268">
    <property type="match status" value="1"/>
</dbReference>
<name>A0A167UZL3_9HYPO</name>
<comment type="catalytic activity">
    <reaction evidence="4">
        <text>alpha-D-galactosyl-(1-&gt;3)-1D-myo-inositol + sucrose = raffinose + myo-inositol</text>
        <dbReference type="Rhea" id="RHEA:20161"/>
        <dbReference type="ChEBI" id="CHEBI:16634"/>
        <dbReference type="ChEBI" id="CHEBI:17268"/>
        <dbReference type="ChEBI" id="CHEBI:17505"/>
        <dbReference type="ChEBI" id="CHEBI:17992"/>
        <dbReference type="EC" id="2.4.1.82"/>
    </reaction>
</comment>
<dbReference type="InterPro" id="IPR008811">
    <property type="entry name" value="Glycosyl_hydrolases_36"/>
</dbReference>
<dbReference type="OrthoDB" id="4664297at2759"/>
<dbReference type="GO" id="GO:0047274">
    <property type="term" value="F:galactinol-sucrose galactosyltransferase activity"/>
    <property type="evidence" value="ECO:0007669"/>
    <property type="project" value="UniProtKB-EC"/>
</dbReference>
<dbReference type="GO" id="GO:0004557">
    <property type="term" value="F:alpha-galactosidase activity"/>
    <property type="evidence" value="ECO:0007669"/>
    <property type="project" value="UniProtKB-EC"/>
</dbReference>
<dbReference type="Gene3D" id="3.20.20.70">
    <property type="entry name" value="Aldolase class I"/>
    <property type="match status" value="1"/>
</dbReference>
<evidence type="ECO:0000256" key="1">
    <source>
        <dbReference type="ARBA" id="ARBA00001255"/>
    </source>
</evidence>
<keyword evidence="7" id="KW-1185">Reference proteome</keyword>
<evidence type="ECO:0000313" key="7">
    <source>
        <dbReference type="Proteomes" id="UP000076874"/>
    </source>
</evidence>
<sequence length="1025" mass="109644">MSHQDDAKVEGYSFAAEFAAFLPKKPERRTTTATGTAAVGPAGMGGGPEVAIATYPSLGQVNQVASGDPVTFYAVLETTDNDHQWEVVLWHSAADDDEGGGSTGAWTATQLRPIDDAATRAKFCVLQDDLAPSTVRQYYHAQVRVRGLLHFTVKFRQAVSGGGRDGTPWRWVRDEQDIDDGTVVVNAGANRTSWPLWMGGAGAAGASLHPTTTTGSGGSESLVDLVGQLNPAWSVTSPLSQCPGTQLWALEVTVPGVGSSSSSSSNSTADDPSACTTVALGRPWDGAFLRWLALVRIWTPWLAPRHGRTQLALDCDAVLCAFLSRGGRHLVFLALSGMHDLSSVFRNDEAGDLVVYVRNDSLAEETATVLVAVGDDFESANAAVMYHARSLVQPLDTTADPVRGELKTLLDGFQPQWLEHWYDGLGYCTWNGLGQDLSEAKILHAVDTLAAHGIHIASLIIDDNWQALDRRGDGQFQYGWQRFEADAAQFPGGLAHTVRQLRARHRSTLKHIAVWHALLGYWGGIAPDGELARDYATLVVDRAHPRRRNLPVGGPMTVVAASDVRRFYDDFYRFLADAGVDGVKTDAQFMPDTWTSAAARRTLIPAYQAAWSLAALRHFQGRAIACMAQTPALLFGAQLSPAAGPPLTVRNSDDFFPDVPASHPWHVWTNAYNSLLTQHLNVLPDWDMFQTVHGYSGFHAAARCVSGGPIYITDVPGQHDVDLLRQMTGTAVPSRVFGSDGTGTGTGTGTETGNTSTATTTTTAGTVVFRPSVVGRALDAYTGFHDHVLLLVGSFHGNATTGAGLLGVFNVADRPLRALVPLSRVPGVVVANNDDDDDDDHRRRRRYVARAHSTGRLTGATPVGPDALLPLALGVCAYEIVTVYPVWTFSMAGAAAARAPPHHELHVATLGLVGKMAAAATLVSTACTQTGDDDEDGRPGGRLVLTATLKALGTLGLYVSALPRLTVADNFLATLRGVTIPPHCVAVSAQDAHVLEIDLARAWADMDQAPSYSNEVQLTVYIMVD</sequence>
<dbReference type="SUPFAM" id="SSF51445">
    <property type="entry name" value="(Trans)glycosidases"/>
    <property type="match status" value="1"/>
</dbReference>
<dbReference type="STRING" id="1081102.A0A167UZL3"/>
<comment type="similarity">
    <text evidence="2">Belongs to the glycosyl hydrolases 36 family.</text>
</comment>
<evidence type="ECO:0000313" key="6">
    <source>
        <dbReference type="EMBL" id="OAA62064.1"/>
    </source>
</evidence>
<dbReference type="InterPro" id="IPR017853">
    <property type="entry name" value="GH"/>
</dbReference>
<dbReference type="InterPro" id="IPR013785">
    <property type="entry name" value="Aldolase_TIM"/>
</dbReference>
<protein>
    <submittedName>
        <fullName evidence="6">Raffinose synthase protein</fullName>
    </submittedName>
</protein>
<dbReference type="PANTHER" id="PTHR31268:SF32">
    <property type="entry name" value="GALACTINOL--SUCROSE GALACTOSYLTRANSFERASE 2-RELATED"/>
    <property type="match status" value="1"/>
</dbReference>
<evidence type="ECO:0000256" key="4">
    <source>
        <dbReference type="ARBA" id="ARBA00049426"/>
    </source>
</evidence>
<proteinExistence type="inferred from homology"/>
<evidence type="ECO:0000256" key="2">
    <source>
        <dbReference type="ARBA" id="ARBA00007240"/>
    </source>
</evidence>
<reference evidence="6 7" key="1">
    <citation type="journal article" date="2016" name="Genome Biol. Evol.">
        <title>Divergent and convergent evolution of fungal pathogenicity.</title>
        <authorList>
            <person name="Shang Y."/>
            <person name="Xiao G."/>
            <person name="Zheng P."/>
            <person name="Cen K."/>
            <person name="Zhan S."/>
            <person name="Wang C."/>
        </authorList>
    </citation>
    <scope>NUCLEOTIDE SEQUENCE [LARGE SCALE GENOMIC DNA]</scope>
    <source>
        <strain evidence="6 7">RCEF 264</strain>
    </source>
</reference>
<dbReference type="EMBL" id="AZHD01000007">
    <property type="protein sequence ID" value="OAA62064.1"/>
    <property type="molecule type" value="Genomic_DNA"/>
</dbReference>
<evidence type="ECO:0000256" key="5">
    <source>
        <dbReference type="SAM" id="MobiDB-lite"/>
    </source>
</evidence>
<comment type="catalytic activity">
    <reaction evidence="1">
        <text>Hydrolysis of terminal, non-reducing alpha-D-galactose residues in alpha-D-galactosides, including galactose oligosaccharides, galactomannans and galactolipids.</text>
        <dbReference type="EC" id="3.2.1.22"/>
    </reaction>
</comment>